<reference evidence="3 4" key="1">
    <citation type="journal article" date="2019" name="Int. J. Syst. Evol. Microbiol.">
        <title>The Global Catalogue of Microorganisms (GCM) 10K type strain sequencing project: providing services to taxonomists for standard genome sequencing and annotation.</title>
        <authorList>
            <consortium name="The Broad Institute Genomics Platform"/>
            <consortium name="The Broad Institute Genome Sequencing Center for Infectious Disease"/>
            <person name="Wu L."/>
            <person name="Ma J."/>
        </authorList>
    </citation>
    <scope>NUCLEOTIDE SEQUENCE [LARGE SCALE GENOMIC DNA]</scope>
    <source>
        <strain evidence="3 4">JCM 8542</strain>
    </source>
</reference>
<dbReference type="EMBL" id="BAAACR010000005">
    <property type="protein sequence ID" value="GAA0208084.1"/>
    <property type="molecule type" value="Genomic_DNA"/>
</dbReference>
<name>A0ABN0T080_9FIRM</name>
<dbReference type="Pfam" id="PF00534">
    <property type="entry name" value="Glycos_transf_1"/>
    <property type="match status" value="1"/>
</dbReference>
<keyword evidence="4" id="KW-1185">Reference proteome</keyword>
<dbReference type="InterPro" id="IPR028098">
    <property type="entry name" value="Glyco_trans_4-like_N"/>
</dbReference>
<protein>
    <submittedName>
        <fullName evidence="3">Glycosyltransferase family 4 protein</fullName>
    </submittedName>
</protein>
<evidence type="ECO:0000259" key="2">
    <source>
        <dbReference type="Pfam" id="PF13439"/>
    </source>
</evidence>
<dbReference type="SUPFAM" id="SSF53756">
    <property type="entry name" value="UDP-Glycosyltransferase/glycogen phosphorylase"/>
    <property type="match status" value="1"/>
</dbReference>
<dbReference type="Gene3D" id="3.40.50.2000">
    <property type="entry name" value="Glycogen Phosphorylase B"/>
    <property type="match status" value="2"/>
</dbReference>
<organism evidence="3 4">
    <name type="scientific">Selenomonas dianae</name>
    <dbReference type="NCBI Taxonomy" id="135079"/>
    <lineage>
        <taxon>Bacteria</taxon>
        <taxon>Bacillati</taxon>
        <taxon>Bacillota</taxon>
        <taxon>Negativicutes</taxon>
        <taxon>Selenomonadales</taxon>
        <taxon>Selenomonadaceae</taxon>
        <taxon>Selenomonas</taxon>
    </lineage>
</organism>
<gene>
    <name evidence="3" type="ORF">GCM10008919_09250</name>
</gene>
<dbReference type="PANTHER" id="PTHR12526:SF630">
    <property type="entry name" value="GLYCOSYLTRANSFERASE"/>
    <property type="match status" value="1"/>
</dbReference>
<dbReference type="PANTHER" id="PTHR12526">
    <property type="entry name" value="GLYCOSYLTRANSFERASE"/>
    <property type="match status" value="1"/>
</dbReference>
<dbReference type="CDD" id="cd03808">
    <property type="entry name" value="GT4_CapM-like"/>
    <property type="match status" value="1"/>
</dbReference>
<sequence>MKILYVITLPQIGGAQVHLLTLVTELLKREHEAAVVVGAAGWLTEQLEERGIQCVVLPTLRREIAPACDFAAFRRLRRIIKEYQPDLVHCHSSKAGLLGRIAARSLGIPAVFTVHGWAFTEGVASTKRRIYECIEWIGGFFAQRIICVSAYDRKLGAAALGKHREKMVTIYNGVSEDAPRYTGIMQDPLHLVMVARFSQPKAQGDVLQALFHLNACGMKVHVDFVGDGAELASARQLAERLSLSDQVRFLGSQTHVEELLPHYDGFLLISRWEGFPISILEAMRAELPVIASDVGGVCEEVLHGTTGLLVRRDNVDDLTEKLRYAAMHREEFRAMGRAGRQSFLENFTTDKMMERIMSVYEEFR</sequence>
<evidence type="ECO:0000313" key="3">
    <source>
        <dbReference type="EMBL" id="GAA0208084.1"/>
    </source>
</evidence>
<feature type="domain" description="Glycosyltransferase subfamily 4-like N-terminal" evidence="2">
    <location>
        <begin position="12"/>
        <end position="176"/>
    </location>
</feature>
<proteinExistence type="predicted"/>
<dbReference type="Proteomes" id="UP001500399">
    <property type="component" value="Unassembled WGS sequence"/>
</dbReference>
<evidence type="ECO:0000313" key="4">
    <source>
        <dbReference type="Proteomes" id="UP001500399"/>
    </source>
</evidence>
<dbReference type="RefSeq" id="WP_304987162.1">
    <property type="nucleotide sequence ID" value="NZ_BAAACR010000005.1"/>
</dbReference>
<accession>A0ABN0T080</accession>
<evidence type="ECO:0000259" key="1">
    <source>
        <dbReference type="Pfam" id="PF00534"/>
    </source>
</evidence>
<comment type="caution">
    <text evidence="3">The sequence shown here is derived from an EMBL/GenBank/DDBJ whole genome shotgun (WGS) entry which is preliminary data.</text>
</comment>
<feature type="domain" description="Glycosyl transferase family 1" evidence="1">
    <location>
        <begin position="182"/>
        <end position="341"/>
    </location>
</feature>
<dbReference type="Pfam" id="PF13439">
    <property type="entry name" value="Glyco_transf_4"/>
    <property type="match status" value="1"/>
</dbReference>
<dbReference type="InterPro" id="IPR001296">
    <property type="entry name" value="Glyco_trans_1"/>
</dbReference>